<dbReference type="InterPro" id="IPR011990">
    <property type="entry name" value="TPR-like_helical_dom_sf"/>
</dbReference>
<dbReference type="SUPFAM" id="SSF48452">
    <property type="entry name" value="TPR-like"/>
    <property type="match status" value="2"/>
</dbReference>
<feature type="domain" description="CHAT" evidence="3">
    <location>
        <begin position="556"/>
        <end position="856"/>
    </location>
</feature>
<accession>A0A2W4UYA2</accession>
<reference evidence="4 5" key="2">
    <citation type="submission" date="2018-06" db="EMBL/GenBank/DDBJ databases">
        <title>Metagenomic assembly of (sub)arctic Cyanobacteria and their associated microbiome from non-axenic cultures.</title>
        <authorList>
            <person name="Baurain D."/>
        </authorList>
    </citation>
    <scope>NUCLEOTIDE SEQUENCE [LARGE SCALE GENOMIC DNA]</scope>
    <source>
        <strain evidence="4">ULC129bin1</strain>
    </source>
</reference>
<name>A0A2W4UYA2_9CYAN</name>
<dbReference type="InterPro" id="IPR024983">
    <property type="entry name" value="CHAT_dom"/>
</dbReference>
<organism evidence="4 5">
    <name type="scientific">Leptolyngbya foveolarum</name>
    <dbReference type="NCBI Taxonomy" id="47253"/>
    <lineage>
        <taxon>Bacteria</taxon>
        <taxon>Bacillati</taxon>
        <taxon>Cyanobacteriota</taxon>
        <taxon>Cyanophyceae</taxon>
        <taxon>Leptolyngbyales</taxon>
        <taxon>Leptolyngbyaceae</taxon>
        <taxon>Leptolyngbya group</taxon>
        <taxon>Leptolyngbya</taxon>
    </lineage>
</organism>
<evidence type="ECO:0000313" key="4">
    <source>
        <dbReference type="EMBL" id="PZO21819.1"/>
    </source>
</evidence>
<dbReference type="AlphaFoldDB" id="A0A2W4UYA2"/>
<evidence type="ECO:0000259" key="3">
    <source>
        <dbReference type="Pfam" id="PF12770"/>
    </source>
</evidence>
<keyword evidence="1" id="KW-0677">Repeat</keyword>
<evidence type="ECO:0000313" key="5">
    <source>
        <dbReference type="Proteomes" id="UP000249354"/>
    </source>
</evidence>
<dbReference type="Gene3D" id="1.25.40.10">
    <property type="entry name" value="Tetratricopeptide repeat domain"/>
    <property type="match status" value="2"/>
</dbReference>
<dbReference type="Proteomes" id="UP000249354">
    <property type="component" value="Unassembled WGS sequence"/>
</dbReference>
<sequence length="857" mass="96505">MEGNLAENIEEAIHAYRQSLQVRTIETMPVEWSISMDGIASAYSARIKGNRADNIEKAIDAYEQSLEIRSKETMPTDWARSMSNLANAYQHRLRGDRTENVERAIHAIKQSLEILTKTSTPLDWAQSTNNLANAYIESLRGDKAENIEYAISAHKQSMEVRTRDTMPVQWANSMNNLAGAYQRRIREDKAENIEAAIDAYKQSMEVRTHQAMPFDWAKSMNSLAVAYSNRVHGDKAENIEAAIETFEQLLKVRTRQAMPVEWANSMSNLAFAYLERIQGNPFENVETAISIYSQSLEILTPEDHPSDCRRTARILAIVYADTSRWFKAQETYERTLIASEILYQAALFKSSQEVELSETHDLYRRAAYAYAKVGNLTAAIATLEQGRARGLSETLQRDRTDLETIRQINPDLAERYQTAANAINQLESTERRITTDSQSPAYSEEDFRQQAAQARQSLKDCLTEIRQIPEYENFLSLPTFEDVAATVQPDHPLVYLLSIPNGSLALILTTAGISELWLNDLTEPQLLDLLNDDWFKAYRESPTDRQAWFDAIDDVTHQLWDRIMAPLISHLQQNNLFKAILISTGYLSYLPLHAAWKPDTTKPNGRCYACDDIQFTYAPNALSLNAARIVANKISATSLLAINEPQPVNAGNLPSSSAEAAKAISTFGKGNWKILQQENATRTAVLEQLPLKTVAHFSCHGSADFDTPLNSGLLMAHNEILSLRDLLDLKLQNLRLAILSACETGIPGTKLPDEVISLPTGLLQAGAAGVVSSLWSVDDRSTMILLSRFYDLWRTENLEPPEALRQAQIWLRDSDKPNLVSYFKDSHPDIAQKLARSPNRYPFAHPFYWAAFTYVGV</sequence>
<protein>
    <recommendedName>
        <fullName evidence="3">CHAT domain-containing protein</fullName>
    </recommendedName>
</protein>
<dbReference type="Pfam" id="PF12770">
    <property type="entry name" value="CHAT"/>
    <property type="match status" value="1"/>
</dbReference>
<dbReference type="EMBL" id="QBMC01000017">
    <property type="protein sequence ID" value="PZO21819.1"/>
    <property type="molecule type" value="Genomic_DNA"/>
</dbReference>
<reference evidence="5" key="1">
    <citation type="submission" date="2018-04" db="EMBL/GenBank/DDBJ databases">
        <authorList>
            <person name="Cornet L."/>
        </authorList>
    </citation>
    <scope>NUCLEOTIDE SEQUENCE [LARGE SCALE GENOMIC DNA]</scope>
</reference>
<gene>
    <name evidence="4" type="ORF">DCF25_04550</name>
</gene>
<dbReference type="Pfam" id="PF13374">
    <property type="entry name" value="TPR_10"/>
    <property type="match status" value="1"/>
</dbReference>
<comment type="caution">
    <text evidence="4">The sequence shown here is derived from an EMBL/GenBank/DDBJ whole genome shotgun (WGS) entry which is preliminary data.</text>
</comment>
<dbReference type="PANTHER" id="PTHR45641">
    <property type="entry name" value="TETRATRICOPEPTIDE REPEAT PROTEIN (AFU_ORTHOLOGUE AFUA_6G03870)"/>
    <property type="match status" value="1"/>
</dbReference>
<proteinExistence type="predicted"/>
<evidence type="ECO:0000256" key="1">
    <source>
        <dbReference type="ARBA" id="ARBA00022737"/>
    </source>
</evidence>
<evidence type="ECO:0000256" key="2">
    <source>
        <dbReference type="ARBA" id="ARBA00022803"/>
    </source>
</evidence>
<keyword evidence="2" id="KW-0802">TPR repeat</keyword>